<evidence type="ECO:0000256" key="4">
    <source>
        <dbReference type="ARBA" id="ARBA00022553"/>
    </source>
</evidence>
<dbReference type="Pfam" id="PF02518">
    <property type="entry name" value="HATPase_c"/>
    <property type="match status" value="1"/>
</dbReference>
<comment type="subcellular location">
    <subcellularLocation>
        <location evidence="2">Cell inner membrane</location>
        <topology evidence="2">Multi-pass membrane protein</topology>
    </subcellularLocation>
</comment>
<keyword evidence="9" id="KW-0902">Two-component regulatory system</keyword>
<feature type="domain" description="Histidine kinase" evidence="12">
    <location>
        <begin position="253"/>
        <end position="450"/>
    </location>
</feature>
<dbReference type="InterPro" id="IPR005467">
    <property type="entry name" value="His_kinase_dom"/>
</dbReference>
<evidence type="ECO:0000259" key="13">
    <source>
        <dbReference type="PROSITE" id="PS50885"/>
    </source>
</evidence>
<evidence type="ECO:0000256" key="2">
    <source>
        <dbReference type="ARBA" id="ARBA00004429"/>
    </source>
</evidence>
<feature type="transmembrane region" description="Helical" evidence="11">
    <location>
        <begin position="12"/>
        <end position="38"/>
    </location>
</feature>
<evidence type="ECO:0000256" key="10">
    <source>
        <dbReference type="ARBA" id="ARBA00023136"/>
    </source>
</evidence>
<keyword evidence="4" id="KW-0597">Phosphoprotein</keyword>
<dbReference type="InterPro" id="IPR036890">
    <property type="entry name" value="HATPase_C_sf"/>
</dbReference>
<evidence type="ECO:0000313" key="15">
    <source>
        <dbReference type="Proteomes" id="UP000198975"/>
    </source>
</evidence>
<dbReference type="GO" id="GO:0005886">
    <property type="term" value="C:plasma membrane"/>
    <property type="evidence" value="ECO:0007669"/>
    <property type="project" value="UniProtKB-SubCell"/>
</dbReference>
<proteinExistence type="predicted"/>
<reference evidence="15" key="1">
    <citation type="submission" date="2016-08" db="EMBL/GenBank/DDBJ databases">
        <authorList>
            <person name="Varghese N."/>
            <person name="Submissions Spin"/>
        </authorList>
    </citation>
    <scope>NUCLEOTIDE SEQUENCE [LARGE SCALE GENOMIC DNA]</scope>
    <source>
        <strain evidence="15">REICA_082</strain>
    </source>
</reference>
<organism evidence="14 15">
    <name type="scientific">Kosakonia oryzendophytica</name>
    <dbReference type="NCBI Taxonomy" id="1005665"/>
    <lineage>
        <taxon>Bacteria</taxon>
        <taxon>Pseudomonadati</taxon>
        <taxon>Pseudomonadota</taxon>
        <taxon>Gammaproteobacteria</taxon>
        <taxon>Enterobacterales</taxon>
        <taxon>Enterobacteriaceae</taxon>
        <taxon>Kosakonia</taxon>
    </lineage>
</organism>
<evidence type="ECO:0000256" key="8">
    <source>
        <dbReference type="ARBA" id="ARBA00022989"/>
    </source>
</evidence>
<feature type="transmembrane region" description="Helical" evidence="11">
    <location>
        <begin position="167"/>
        <end position="191"/>
    </location>
</feature>
<evidence type="ECO:0000256" key="5">
    <source>
        <dbReference type="ARBA" id="ARBA00022679"/>
    </source>
</evidence>
<dbReference type="Gene3D" id="3.30.565.10">
    <property type="entry name" value="Histidine kinase-like ATPase, C-terminal domain"/>
    <property type="match status" value="1"/>
</dbReference>
<name>A0A1C4EBW1_9ENTR</name>
<dbReference type="PROSITE" id="PS50885">
    <property type="entry name" value="HAMP"/>
    <property type="match status" value="1"/>
</dbReference>
<keyword evidence="6 11" id="KW-0812">Transmembrane</keyword>
<accession>A0A1C4EBW1</accession>
<dbReference type="SMART" id="SM00387">
    <property type="entry name" value="HATPase_c"/>
    <property type="match status" value="1"/>
</dbReference>
<dbReference type="InterPro" id="IPR050428">
    <property type="entry name" value="TCS_sensor_his_kinase"/>
</dbReference>
<keyword evidence="5" id="KW-0808">Transferase</keyword>
<dbReference type="PANTHER" id="PTHR45436:SF15">
    <property type="entry name" value="SENSOR HISTIDINE KINASE CUSS"/>
    <property type="match status" value="1"/>
</dbReference>
<evidence type="ECO:0000313" key="14">
    <source>
        <dbReference type="EMBL" id="SCC41045.1"/>
    </source>
</evidence>
<dbReference type="SUPFAM" id="SSF55874">
    <property type="entry name" value="ATPase domain of HSP90 chaperone/DNA topoisomerase II/histidine kinase"/>
    <property type="match status" value="1"/>
</dbReference>
<dbReference type="SMART" id="SM00304">
    <property type="entry name" value="HAMP"/>
    <property type="match status" value="1"/>
</dbReference>
<keyword evidence="7 14" id="KW-0418">Kinase</keyword>
<keyword evidence="10 11" id="KW-0472">Membrane</keyword>
<evidence type="ECO:0000256" key="1">
    <source>
        <dbReference type="ARBA" id="ARBA00000085"/>
    </source>
</evidence>
<keyword evidence="15" id="KW-1185">Reference proteome</keyword>
<dbReference type="CDD" id="cd00082">
    <property type="entry name" value="HisKA"/>
    <property type="match status" value="1"/>
</dbReference>
<dbReference type="InterPro" id="IPR003661">
    <property type="entry name" value="HisK_dim/P_dom"/>
</dbReference>
<feature type="domain" description="HAMP" evidence="13">
    <location>
        <begin position="192"/>
        <end position="245"/>
    </location>
</feature>
<dbReference type="EMBL" id="FMAY01000022">
    <property type="protein sequence ID" value="SCC41045.1"/>
    <property type="molecule type" value="Genomic_DNA"/>
</dbReference>
<keyword evidence="8 11" id="KW-1133">Transmembrane helix</keyword>
<dbReference type="PROSITE" id="PS50109">
    <property type="entry name" value="HIS_KIN"/>
    <property type="match status" value="1"/>
</dbReference>
<gene>
    <name evidence="14" type="ORF">GA0061071_1224</name>
</gene>
<evidence type="ECO:0000259" key="12">
    <source>
        <dbReference type="PROSITE" id="PS50109"/>
    </source>
</evidence>
<evidence type="ECO:0000256" key="3">
    <source>
        <dbReference type="ARBA" id="ARBA00012438"/>
    </source>
</evidence>
<dbReference type="SUPFAM" id="SSF47384">
    <property type="entry name" value="Homodimeric domain of signal transducing histidine kinase"/>
    <property type="match status" value="1"/>
</dbReference>
<comment type="catalytic activity">
    <reaction evidence="1">
        <text>ATP + protein L-histidine = ADP + protein N-phospho-L-histidine.</text>
        <dbReference type="EC" id="2.7.13.3"/>
    </reaction>
</comment>
<dbReference type="RefSeq" id="WP_088236491.1">
    <property type="nucleotide sequence ID" value="NZ_FMAY01000022.1"/>
</dbReference>
<dbReference type="Gene3D" id="1.10.287.130">
    <property type="match status" value="1"/>
</dbReference>
<dbReference type="Proteomes" id="UP000198975">
    <property type="component" value="Unassembled WGS sequence"/>
</dbReference>
<dbReference type="InterPro" id="IPR003660">
    <property type="entry name" value="HAMP_dom"/>
</dbReference>
<sequence length="450" mass="50000">MPSVKKRWLNSLALKILLAFIAGALLSIGLLILTGMVVKERLPGMDLTDYTQALARALQFDQHGDPIGFTQGDQYPLWIYQSLSEDVAYRILDEKGRVMLMSPGAQAWPPIARITAPQEGSFSFTRNGVVYDGVTAPYSHQGRRGFIQMTASSRIIDFLHRGFALPFIRFGIELFSLVLLVVFGFCAWITLKYSLRPLRQASADAAMISPRSLDARLQTQGMPGEILPLIDSFNQALARLEKGYRSQQDFLAKAAHELKTPLTLLRAELELMDDRAGVREPLLMQVEHLARQVQQLLLLAEASEPLSYHFVPLDVAEVTRDSLQFLQPIAEEVHVSLSLVVSDEAVMWHADRGALFTLLKNLMENAIQHAPAESDVRTEITAGCITVRDYGPGVTQDALPLLFSRFWRGAHRRDSGAGLGLAICHEIALAHGWQLAAENAQPGLRLTLKR</sequence>
<evidence type="ECO:0000256" key="11">
    <source>
        <dbReference type="SAM" id="Phobius"/>
    </source>
</evidence>
<dbReference type="OrthoDB" id="9809766at2"/>
<evidence type="ECO:0000256" key="6">
    <source>
        <dbReference type="ARBA" id="ARBA00022692"/>
    </source>
</evidence>
<dbReference type="Pfam" id="PF00512">
    <property type="entry name" value="HisKA"/>
    <property type="match status" value="1"/>
</dbReference>
<dbReference type="SMART" id="SM00388">
    <property type="entry name" value="HisKA"/>
    <property type="match status" value="1"/>
</dbReference>
<evidence type="ECO:0000256" key="9">
    <source>
        <dbReference type="ARBA" id="ARBA00023012"/>
    </source>
</evidence>
<dbReference type="InterPro" id="IPR036097">
    <property type="entry name" value="HisK_dim/P_sf"/>
</dbReference>
<dbReference type="GO" id="GO:0000155">
    <property type="term" value="F:phosphorelay sensor kinase activity"/>
    <property type="evidence" value="ECO:0007669"/>
    <property type="project" value="InterPro"/>
</dbReference>
<dbReference type="InterPro" id="IPR003594">
    <property type="entry name" value="HATPase_dom"/>
</dbReference>
<dbReference type="PANTHER" id="PTHR45436">
    <property type="entry name" value="SENSOR HISTIDINE KINASE YKOH"/>
    <property type="match status" value="1"/>
</dbReference>
<dbReference type="AlphaFoldDB" id="A0A1C4EBW1"/>
<evidence type="ECO:0000256" key="7">
    <source>
        <dbReference type="ARBA" id="ARBA00022777"/>
    </source>
</evidence>
<protein>
    <recommendedName>
        <fullName evidence="3">histidine kinase</fullName>
        <ecNumber evidence="3">2.7.13.3</ecNumber>
    </recommendedName>
</protein>
<dbReference type="EC" id="2.7.13.3" evidence="3"/>